<organism evidence="1 2">
    <name type="scientific">Fusarium solani subsp. cucurbitae</name>
    <name type="common">Neocosmosporum cucurbitae</name>
    <dbReference type="NCBI Taxonomy" id="2747967"/>
    <lineage>
        <taxon>Eukaryota</taxon>
        <taxon>Fungi</taxon>
        <taxon>Dikarya</taxon>
        <taxon>Ascomycota</taxon>
        <taxon>Pezizomycotina</taxon>
        <taxon>Sordariomycetes</taxon>
        <taxon>Hypocreomycetidae</taxon>
        <taxon>Hypocreales</taxon>
        <taxon>Nectriaceae</taxon>
        <taxon>Fusarium</taxon>
        <taxon>Fusarium solani species complex</taxon>
    </lineage>
</organism>
<name>A0ACD3YZC8_FUSSC</name>
<dbReference type="Proteomes" id="UP000830768">
    <property type="component" value="Chromosome 4"/>
</dbReference>
<sequence>MSQTLELEVLARSRKFCPLCVSSKMSQDISSLPITRAPPDRYSLVSATSQTEDVEMRARSNNDAGSIRPNADNSDLEQLLMVLENGIVGWESDEDPEYPPNFTPGRKWFITGLLSTQAFMTPFASSIIAPAISYIAKDFGIPDITKSAMPVSIFLLGYAVGPLFLSPLSEIFGRRIIMMISTLAFCLFLIGCALSPSIELLIFFRFMCGVGGSASQTVGGAVIADLFPVAERGNAMTVWTLGPILGPSLAPLTGGFIAETIGWRWANWITLIPTSVLLVVMVFVYPETRHEVLIQHKTAKLAKTLDQPDLCSCYAEAGEKATKRSSIILSGLIRPLKLLFSSTIILGMSLYVAFVYGCLYLLFNTIPMVFHGSYNWSAGISGVVYLALLFGYLVGLWAFSLLSDKTVRHMTEANGGTYEAEMRLPFCIYFAALLPISFFWYGWSSDQAVHWAVPILGLALFGIGFEGIWLPTQIYIVDAYSRYAASALAASSVMRSIVAAFLPLAGPAMYERLGVGWGNSVLGFISLAMVPIPALIYKFGGRIRKKESFRL</sequence>
<accession>A0ACD3YZC8</accession>
<evidence type="ECO:0000313" key="2">
    <source>
        <dbReference type="Proteomes" id="UP000830768"/>
    </source>
</evidence>
<reference evidence="1" key="1">
    <citation type="submission" date="2021-11" db="EMBL/GenBank/DDBJ databases">
        <title>Fusarium solani-melongenae Genome sequencing and assembly.</title>
        <authorList>
            <person name="Xie S."/>
            <person name="Huang L."/>
            <person name="Zhang X."/>
        </authorList>
    </citation>
    <scope>NUCLEOTIDE SEQUENCE</scope>
    <source>
        <strain evidence="1">CRI 24-3</strain>
    </source>
</reference>
<proteinExistence type="predicted"/>
<protein>
    <submittedName>
        <fullName evidence="1">Uncharacterized protein</fullName>
    </submittedName>
</protein>
<evidence type="ECO:0000313" key="1">
    <source>
        <dbReference type="EMBL" id="UPK94344.1"/>
    </source>
</evidence>
<keyword evidence="2" id="KW-1185">Reference proteome</keyword>
<dbReference type="EMBL" id="CP090033">
    <property type="protein sequence ID" value="UPK94344.1"/>
    <property type="molecule type" value="Genomic_DNA"/>
</dbReference>
<gene>
    <name evidence="1" type="ORF">LCI18_005279</name>
</gene>